<evidence type="ECO:0000313" key="5">
    <source>
        <dbReference type="Proteomes" id="UP000319613"/>
    </source>
</evidence>
<protein>
    <submittedName>
        <fullName evidence="4">NUDIX hydrolase</fullName>
    </submittedName>
</protein>
<evidence type="ECO:0000256" key="2">
    <source>
        <dbReference type="ARBA" id="ARBA00022801"/>
    </source>
</evidence>
<sequence length="136" mass="15526">MEETNTKTLQVGVKALLQNKEGKYLMLHRNLEVYPEVNNPWDIVGGRIDPGTSLLDNLKREILEETKLVLTDTPKLIAAQDILKNDKHVVRLTYTASIEGEPVLDTEHDSFKWLSLGEIKELDGLDHYVKEVLNNF</sequence>
<comment type="cofactor">
    <cofactor evidence="1">
        <name>Mg(2+)</name>
        <dbReference type="ChEBI" id="CHEBI:18420"/>
    </cofactor>
</comment>
<dbReference type="Gene3D" id="3.90.79.10">
    <property type="entry name" value="Nucleoside Triphosphate Pyrophosphohydrolase"/>
    <property type="match status" value="1"/>
</dbReference>
<gene>
    <name evidence="4" type="ORF">G01um101477_137</name>
</gene>
<dbReference type="InterPro" id="IPR000086">
    <property type="entry name" value="NUDIX_hydrolase_dom"/>
</dbReference>
<evidence type="ECO:0000313" key="4">
    <source>
        <dbReference type="EMBL" id="TSC66279.1"/>
    </source>
</evidence>
<dbReference type="SUPFAM" id="SSF55811">
    <property type="entry name" value="Nudix"/>
    <property type="match status" value="1"/>
</dbReference>
<proteinExistence type="predicted"/>
<dbReference type="GO" id="GO:0016787">
    <property type="term" value="F:hydrolase activity"/>
    <property type="evidence" value="ECO:0007669"/>
    <property type="project" value="UniProtKB-KW"/>
</dbReference>
<dbReference type="EMBL" id="VMFF01000009">
    <property type="protein sequence ID" value="TSC66279.1"/>
    <property type="molecule type" value="Genomic_DNA"/>
</dbReference>
<dbReference type="AlphaFoldDB" id="A0A554JD77"/>
<dbReference type="PANTHER" id="PTHR43046:SF14">
    <property type="entry name" value="MUTT_NUDIX FAMILY PROTEIN"/>
    <property type="match status" value="1"/>
</dbReference>
<evidence type="ECO:0000256" key="1">
    <source>
        <dbReference type="ARBA" id="ARBA00001946"/>
    </source>
</evidence>
<comment type="caution">
    <text evidence="4">The sequence shown here is derived from an EMBL/GenBank/DDBJ whole genome shotgun (WGS) entry which is preliminary data.</text>
</comment>
<name>A0A554JD77_9BACT</name>
<reference evidence="4 5" key="1">
    <citation type="submission" date="2017-07" db="EMBL/GenBank/DDBJ databases">
        <title>Mechanisms for carbon and nitrogen cycling indicate functional differentiation within the Candidate Phyla Radiation.</title>
        <authorList>
            <person name="Danczak R.E."/>
            <person name="Johnston M.D."/>
            <person name="Kenah C."/>
            <person name="Slattery M."/>
            <person name="Wrighton K.C."/>
            <person name="Wilkins M.J."/>
        </authorList>
    </citation>
    <scope>NUCLEOTIDE SEQUENCE [LARGE SCALE GENOMIC DNA]</scope>
    <source>
        <strain evidence="4">Gr01-1014_77</strain>
    </source>
</reference>
<keyword evidence="2 4" id="KW-0378">Hydrolase</keyword>
<evidence type="ECO:0000259" key="3">
    <source>
        <dbReference type="PROSITE" id="PS51462"/>
    </source>
</evidence>
<dbReference type="InterPro" id="IPR015797">
    <property type="entry name" value="NUDIX_hydrolase-like_dom_sf"/>
</dbReference>
<dbReference type="Pfam" id="PF00293">
    <property type="entry name" value="NUDIX"/>
    <property type="match status" value="1"/>
</dbReference>
<accession>A0A554JD77</accession>
<dbReference type="Proteomes" id="UP000319613">
    <property type="component" value="Unassembled WGS sequence"/>
</dbReference>
<dbReference type="PANTHER" id="PTHR43046">
    <property type="entry name" value="GDP-MANNOSE MANNOSYL HYDROLASE"/>
    <property type="match status" value="1"/>
</dbReference>
<organism evidence="4 5">
    <name type="scientific">Candidatus Doudnabacteria bacterium Gr01-1014_77</name>
    <dbReference type="NCBI Taxonomy" id="2017133"/>
    <lineage>
        <taxon>Bacteria</taxon>
        <taxon>Candidatus Doudnaibacteriota</taxon>
    </lineage>
</organism>
<feature type="domain" description="Nudix hydrolase" evidence="3">
    <location>
        <begin position="8"/>
        <end position="136"/>
    </location>
</feature>
<dbReference type="PROSITE" id="PS51462">
    <property type="entry name" value="NUDIX"/>
    <property type="match status" value="1"/>
</dbReference>